<dbReference type="AlphaFoldDB" id="A0A8T1HLN9"/>
<comment type="caution">
    <text evidence="5">The sequence shown here is derived from an EMBL/GenBank/DDBJ whole genome shotgun (WGS) entry which is preliminary data.</text>
</comment>
<evidence type="ECO:0000313" key="5">
    <source>
        <dbReference type="EMBL" id="KAG3213584.1"/>
    </source>
</evidence>
<dbReference type="Proteomes" id="UP000774804">
    <property type="component" value="Unassembled WGS sequence"/>
</dbReference>
<dbReference type="EMBL" id="RCMK01000704">
    <property type="protein sequence ID" value="KAG2915418.1"/>
    <property type="molecule type" value="Genomic_DNA"/>
</dbReference>
<dbReference type="EMBL" id="RCMV01000717">
    <property type="protein sequence ID" value="KAG3213584.1"/>
    <property type="molecule type" value="Genomic_DNA"/>
</dbReference>
<dbReference type="EMBL" id="RCMG01000621">
    <property type="protein sequence ID" value="KAG2851251.1"/>
    <property type="molecule type" value="Genomic_DNA"/>
</dbReference>
<dbReference type="Proteomes" id="UP000736787">
    <property type="component" value="Unassembled WGS sequence"/>
</dbReference>
<evidence type="ECO:0000313" key="2">
    <source>
        <dbReference type="EMBL" id="KAG2900961.1"/>
    </source>
</evidence>
<evidence type="ECO:0000313" key="6">
    <source>
        <dbReference type="Proteomes" id="UP000760860"/>
    </source>
</evidence>
<protein>
    <submittedName>
        <fullName evidence="5">Uncharacterized protein</fullName>
    </submittedName>
</protein>
<evidence type="ECO:0000313" key="1">
    <source>
        <dbReference type="EMBL" id="KAG2851251.1"/>
    </source>
</evidence>
<gene>
    <name evidence="1" type="ORF">PC113_g16088</name>
    <name evidence="2" type="ORF">PC115_g16024</name>
    <name evidence="3" type="ORF">PC117_g18021</name>
    <name evidence="4" type="ORF">PC118_g16840</name>
    <name evidence="5" type="ORF">PC129_g15481</name>
</gene>
<evidence type="ECO:0000313" key="3">
    <source>
        <dbReference type="EMBL" id="KAG2915418.1"/>
    </source>
</evidence>
<sequence length="136" mass="15091">MHTLIVGLTFTNCKNNCPIVDRRKFDQMLQGLDGSLTSILIVCATAYTKDIVHSYGASGSVGFAVPETYKNAKHALLLNPTTPEMHASFFGFENKLALKQNCGRCQVEMCPLKVRRLNKRAATASVYNSLKDVHKR</sequence>
<dbReference type="Proteomes" id="UP000760860">
    <property type="component" value="Unassembled WGS sequence"/>
</dbReference>
<name>A0A8T1HLN9_9STRA</name>
<dbReference type="Proteomes" id="UP000697107">
    <property type="component" value="Unassembled WGS sequence"/>
</dbReference>
<accession>A0A8T1HLN9</accession>
<dbReference type="Proteomes" id="UP000735874">
    <property type="component" value="Unassembled WGS sequence"/>
</dbReference>
<dbReference type="EMBL" id="RCML01000721">
    <property type="protein sequence ID" value="KAG2970489.1"/>
    <property type="molecule type" value="Genomic_DNA"/>
</dbReference>
<evidence type="ECO:0000313" key="4">
    <source>
        <dbReference type="EMBL" id="KAG2970489.1"/>
    </source>
</evidence>
<dbReference type="EMBL" id="RCMI01000679">
    <property type="protein sequence ID" value="KAG2900961.1"/>
    <property type="molecule type" value="Genomic_DNA"/>
</dbReference>
<organism evidence="5 6">
    <name type="scientific">Phytophthora cactorum</name>
    <dbReference type="NCBI Taxonomy" id="29920"/>
    <lineage>
        <taxon>Eukaryota</taxon>
        <taxon>Sar</taxon>
        <taxon>Stramenopiles</taxon>
        <taxon>Oomycota</taxon>
        <taxon>Peronosporomycetes</taxon>
        <taxon>Peronosporales</taxon>
        <taxon>Peronosporaceae</taxon>
        <taxon>Phytophthora</taxon>
    </lineage>
</organism>
<reference evidence="5" key="1">
    <citation type="submission" date="2018-05" db="EMBL/GenBank/DDBJ databases">
        <title>Effector identification in a new, highly contiguous assembly of the strawberry crown rot pathogen Phytophthora cactorum.</title>
        <authorList>
            <person name="Armitage A.D."/>
            <person name="Nellist C.F."/>
            <person name="Bates H."/>
            <person name="Vickerstaff R.J."/>
            <person name="Harrison R.J."/>
        </authorList>
    </citation>
    <scope>NUCLEOTIDE SEQUENCE</scope>
    <source>
        <strain evidence="1">15-7</strain>
        <strain evidence="2">4032</strain>
        <strain evidence="3">4040</strain>
        <strain evidence="4">P415</strain>
        <strain evidence="5">P421</strain>
    </source>
</reference>
<proteinExistence type="predicted"/>